<dbReference type="AlphaFoldDB" id="A0A133UBC6"/>
<protein>
    <submittedName>
        <fullName evidence="1">Uncharacterized protein</fullName>
    </submittedName>
</protein>
<evidence type="ECO:0000313" key="2">
    <source>
        <dbReference type="Proteomes" id="UP000070163"/>
    </source>
</evidence>
<keyword evidence="2" id="KW-1185">Reference proteome</keyword>
<sequence length="142" mass="16406">MGGPVPFPLYRFPTGRGAPVHPYTRPSKLWSRSDRAHEPFFCELFQKVRWGKEKCLPEPASIPVNDLEMLNTLLHQVRYGTGEVRSSLCLSPSSEDGIKDPTFWDRKKRFRIENSRRKRLRSGPHSLVEILGEERSLEEEGN</sequence>
<dbReference type="EMBL" id="LHXJ01000007">
    <property type="protein sequence ID" value="KXA91489.1"/>
    <property type="molecule type" value="Genomic_DNA"/>
</dbReference>
<evidence type="ECO:0000313" key="1">
    <source>
        <dbReference type="EMBL" id="KXA91489.1"/>
    </source>
</evidence>
<comment type="caution">
    <text evidence="1">The sequence shown here is derived from an EMBL/GenBank/DDBJ whole genome shotgun (WGS) entry which is preliminary data.</text>
</comment>
<reference evidence="1 2" key="1">
    <citation type="journal article" date="2016" name="Sci. Rep.">
        <title>Metabolic traits of an uncultured archaeal lineage -MSBL1- from brine pools of the Red Sea.</title>
        <authorList>
            <person name="Mwirichia R."/>
            <person name="Alam I."/>
            <person name="Rashid M."/>
            <person name="Vinu M."/>
            <person name="Ba-Alawi W."/>
            <person name="Anthony Kamau A."/>
            <person name="Kamanda Ngugi D."/>
            <person name="Goker M."/>
            <person name="Klenk H.P."/>
            <person name="Bajic V."/>
            <person name="Stingl U."/>
        </authorList>
    </citation>
    <scope>NUCLEOTIDE SEQUENCE [LARGE SCALE GENOMIC DNA]</scope>
    <source>
        <strain evidence="1">SCGC-AAA259A05</strain>
    </source>
</reference>
<accession>A0A133UBC6</accession>
<gene>
    <name evidence="1" type="ORF">AKJ57_00935</name>
</gene>
<proteinExistence type="predicted"/>
<organism evidence="1 2">
    <name type="scientific">candidate division MSBL1 archaeon SCGC-AAA259A05</name>
    <dbReference type="NCBI Taxonomy" id="1698259"/>
    <lineage>
        <taxon>Archaea</taxon>
        <taxon>Methanobacteriati</taxon>
        <taxon>Methanobacteriota</taxon>
        <taxon>candidate division MSBL1</taxon>
    </lineage>
</organism>
<name>A0A133UBC6_9EURY</name>
<dbReference type="Proteomes" id="UP000070163">
    <property type="component" value="Unassembled WGS sequence"/>
</dbReference>